<dbReference type="STRING" id="112413.SAMN05421854_10132"/>
<evidence type="ECO:0000256" key="2">
    <source>
        <dbReference type="SAM" id="SignalP"/>
    </source>
</evidence>
<protein>
    <recommendedName>
        <fullName evidence="5">DUF3558 domain-containing protein</fullName>
    </recommendedName>
</protein>
<evidence type="ECO:0000313" key="3">
    <source>
        <dbReference type="EMBL" id="SFN91991.1"/>
    </source>
</evidence>
<dbReference type="AlphaFoldDB" id="A0A1I5CZD2"/>
<keyword evidence="2" id="KW-0732">Signal</keyword>
<dbReference type="EMBL" id="FOWC01000001">
    <property type="protein sequence ID" value="SFN91991.1"/>
    <property type="molecule type" value="Genomic_DNA"/>
</dbReference>
<dbReference type="Proteomes" id="UP000199137">
    <property type="component" value="Unassembled WGS sequence"/>
</dbReference>
<gene>
    <name evidence="3" type="ORF">SAMN05421854_10132</name>
</gene>
<evidence type="ECO:0000256" key="1">
    <source>
        <dbReference type="SAM" id="MobiDB-lite"/>
    </source>
</evidence>
<feature type="region of interest" description="Disordered" evidence="1">
    <location>
        <begin position="25"/>
        <end position="51"/>
    </location>
</feature>
<name>A0A1I5CZD2_9PSEU</name>
<accession>A0A1I5CZD2</accession>
<feature type="compositionally biased region" description="Low complexity" evidence="1">
    <location>
        <begin position="25"/>
        <end position="44"/>
    </location>
</feature>
<sequence>MTKTIAVAAATGVLLLAATACSSNPGTPAPAASGTPSAPVSSGPQAPRVSNPLAVGKYEQDPCTVLTPAQATEILNSVRHSQSDGNAAPICNWFDADDSGLTIGFVPHQGGLSTVYENTATSSVGYFKVGPDIAGYPSAFFSNLDDRNRGGCQLAVGVTDDEAFTSSVILQKSSPSYADPCSLAVKAATAAVTTIKAGA</sequence>
<dbReference type="PROSITE" id="PS51257">
    <property type="entry name" value="PROKAR_LIPOPROTEIN"/>
    <property type="match status" value="1"/>
</dbReference>
<reference evidence="4" key="1">
    <citation type="submission" date="2016-10" db="EMBL/GenBank/DDBJ databases">
        <authorList>
            <person name="Varghese N."/>
            <person name="Submissions S."/>
        </authorList>
    </citation>
    <scope>NUCLEOTIDE SEQUENCE [LARGE SCALE GENOMIC DNA]</scope>
    <source>
        <strain evidence="4">DSM 44637</strain>
    </source>
</reference>
<evidence type="ECO:0000313" key="4">
    <source>
        <dbReference type="Proteomes" id="UP000199137"/>
    </source>
</evidence>
<dbReference type="RefSeq" id="WP_208865082.1">
    <property type="nucleotide sequence ID" value="NZ_FOWC01000001.1"/>
</dbReference>
<dbReference type="Pfam" id="PF12079">
    <property type="entry name" value="DUF3558"/>
    <property type="match status" value="1"/>
</dbReference>
<evidence type="ECO:0008006" key="5">
    <source>
        <dbReference type="Google" id="ProtNLM"/>
    </source>
</evidence>
<organism evidence="3 4">
    <name type="scientific">Amycolatopsis rubida</name>
    <dbReference type="NCBI Taxonomy" id="112413"/>
    <lineage>
        <taxon>Bacteria</taxon>
        <taxon>Bacillati</taxon>
        <taxon>Actinomycetota</taxon>
        <taxon>Actinomycetes</taxon>
        <taxon>Pseudonocardiales</taxon>
        <taxon>Pseudonocardiaceae</taxon>
        <taxon>Amycolatopsis</taxon>
    </lineage>
</organism>
<feature type="chain" id="PRO_5039712401" description="DUF3558 domain-containing protein" evidence="2">
    <location>
        <begin position="23"/>
        <end position="199"/>
    </location>
</feature>
<feature type="signal peptide" evidence="2">
    <location>
        <begin position="1"/>
        <end position="22"/>
    </location>
</feature>
<dbReference type="InterPro" id="IPR024520">
    <property type="entry name" value="DUF3558"/>
</dbReference>
<proteinExistence type="predicted"/>